<feature type="transmembrane region" description="Helical" evidence="1">
    <location>
        <begin position="113"/>
        <end position="134"/>
    </location>
</feature>
<dbReference type="GeneID" id="73904938"/>
<keyword evidence="1" id="KW-1133">Transmembrane helix</keyword>
<evidence type="ECO:0000259" key="2">
    <source>
        <dbReference type="PROSITE" id="PS50850"/>
    </source>
</evidence>
<feature type="domain" description="Major facilitator superfamily (MFS) profile" evidence="2">
    <location>
        <begin position="1"/>
        <end position="162"/>
    </location>
</feature>
<dbReference type="PANTHER" id="PTHR23526:SF4">
    <property type="entry name" value="INTEGRAL MEMBRANE TRANSPORT PROTEIN"/>
    <property type="match status" value="1"/>
</dbReference>
<dbReference type="PROSITE" id="PS50850">
    <property type="entry name" value="MFS"/>
    <property type="match status" value="1"/>
</dbReference>
<evidence type="ECO:0000313" key="3">
    <source>
        <dbReference type="EMBL" id="MFC3956900.1"/>
    </source>
</evidence>
<dbReference type="AlphaFoldDB" id="A0ABD5NJ90"/>
<evidence type="ECO:0000256" key="1">
    <source>
        <dbReference type="SAM" id="Phobius"/>
    </source>
</evidence>
<dbReference type="InterPro" id="IPR052528">
    <property type="entry name" value="Sugar_transport-like"/>
</dbReference>
<dbReference type="PANTHER" id="PTHR23526">
    <property type="entry name" value="INTEGRAL MEMBRANE TRANSPORT PROTEIN-RELATED"/>
    <property type="match status" value="1"/>
</dbReference>
<accession>A0ABD5NJ90</accession>
<feature type="transmembrane region" description="Helical" evidence="1">
    <location>
        <begin position="27"/>
        <end position="44"/>
    </location>
</feature>
<evidence type="ECO:0000313" key="4">
    <source>
        <dbReference type="Proteomes" id="UP001595846"/>
    </source>
</evidence>
<reference evidence="3 4" key="1">
    <citation type="journal article" date="2019" name="Int. J. Syst. Evol. Microbiol.">
        <title>The Global Catalogue of Microorganisms (GCM) 10K type strain sequencing project: providing services to taxonomists for standard genome sequencing and annotation.</title>
        <authorList>
            <consortium name="The Broad Institute Genomics Platform"/>
            <consortium name="The Broad Institute Genome Sequencing Center for Infectious Disease"/>
            <person name="Wu L."/>
            <person name="Ma J."/>
        </authorList>
    </citation>
    <scope>NUCLEOTIDE SEQUENCE [LARGE SCALE GENOMIC DNA]</scope>
    <source>
        <strain evidence="3 4">IBRC-M 10256</strain>
    </source>
</reference>
<dbReference type="InterPro" id="IPR036259">
    <property type="entry name" value="MFS_trans_sf"/>
</dbReference>
<organism evidence="3 4">
    <name type="scientific">Halovivax cerinus</name>
    <dbReference type="NCBI Taxonomy" id="1487865"/>
    <lineage>
        <taxon>Archaea</taxon>
        <taxon>Methanobacteriati</taxon>
        <taxon>Methanobacteriota</taxon>
        <taxon>Stenosarchaea group</taxon>
        <taxon>Halobacteria</taxon>
        <taxon>Halobacteriales</taxon>
        <taxon>Natrialbaceae</taxon>
        <taxon>Halovivax</taxon>
    </lineage>
</organism>
<dbReference type="Gene3D" id="1.20.1250.20">
    <property type="entry name" value="MFS general substrate transporter like domains"/>
    <property type="match status" value="1"/>
</dbReference>
<keyword evidence="1" id="KW-0472">Membrane</keyword>
<dbReference type="Pfam" id="PF07690">
    <property type="entry name" value="MFS_1"/>
    <property type="match status" value="1"/>
</dbReference>
<dbReference type="RefSeq" id="WP_256534048.1">
    <property type="nucleotide sequence ID" value="NZ_CP101824.1"/>
</dbReference>
<sequence length="162" mass="16920">MTAPRIVRALCQGYTGTLADTVGRRPLLGVAALLYVAAAAIVPLTTSFYPLIACALVFGVADACRVPASVALFTEIGTASRALTSLSLRSLLWKPGAVLAPLLAGLIHDYATIGLVFYATAAVVLVSVTVAAWLDASQSMVRSASPSVIGGRSTEYYRFRLT</sequence>
<dbReference type="EMBL" id="JBHSAQ010000001">
    <property type="protein sequence ID" value="MFC3956900.1"/>
    <property type="molecule type" value="Genomic_DNA"/>
</dbReference>
<proteinExistence type="predicted"/>
<keyword evidence="1" id="KW-0812">Transmembrane</keyword>
<dbReference type="InterPro" id="IPR011701">
    <property type="entry name" value="MFS"/>
</dbReference>
<dbReference type="SUPFAM" id="SSF103473">
    <property type="entry name" value="MFS general substrate transporter"/>
    <property type="match status" value="1"/>
</dbReference>
<gene>
    <name evidence="3" type="ORF">ACFOUR_00745</name>
</gene>
<protein>
    <submittedName>
        <fullName evidence="3">MFS transporter</fullName>
    </submittedName>
</protein>
<keyword evidence="4" id="KW-1185">Reference proteome</keyword>
<name>A0ABD5NJ90_9EURY</name>
<comment type="caution">
    <text evidence="3">The sequence shown here is derived from an EMBL/GenBank/DDBJ whole genome shotgun (WGS) entry which is preliminary data.</text>
</comment>
<dbReference type="InterPro" id="IPR020846">
    <property type="entry name" value="MFS_dom"/>
</dbReference>
<dbReference type="Proteomes" id="UP001595846">
    <property type="component" value="Unassembled WGS sequence"/>
</dbReference>